<dbReference type="Gene3D" id="3.40.50.2000">
    <property type="entry name" value="Glycogen Phosphorylase B"/>
    <property type="match status" value="2"/>
</dbReference>
<evidence type="ECO:0000313" key="3">
    <source>
        <dbReference type="EMBL" id="QHR93345.1"/>
    </source>
</evidence>
<dbReference type="Pfam" id="PF13439">
    <property type="entry name" value="Glyco_transf_4"/>
    <property type="match status" value="1"/>
</dbReference>
<name>A0A6B9XWB4_ENTCL</name>
<proteinExistence type="predicted"/>
<protein>
    <submittedName>
        <fullName evidence="3">Alpha-1,4-N-acetyl-D-galactosaminyltransferase</fullName>
    </submittedName>
</protein>
<dbReference type="GO" id="GO:0016757">
    <property type="term" value="F:glycosyltransferase activity"/>
    <property type="evidence" value="ECO:0007669"/>
    <property type="project" value="InterPro"/>
</dbReference>
<accession>A0A6B9XWB4</accession>
<dbReference type="AlphaFoldDB" id="A0A6B9XWB4"/>
<evidence type="ECO:0000259" key="1">
    <source>
        <dbReference type="Pfam" id="PF00534"/>
    </source>
</evidence>
<dbReference type="PANTHER" id="PTHR12526:SF630">
    <property type="entry name" value="GLYCOSYLTRANSFERASE"/>
    <property type="match status" value="1"/>
</dbReference>
<keyword evidence="3" id="KW-0808">Transferase</keyword>
<feature type="domain" description="Glycosyltransferase subfamily 4-like N-terminal" evidence="2">
    <location>
        <begin position="17"/>
        <end position="173"/>
    </location>
</feature>
<feature type="domain" description="Glycosyl transferase family 1" evidence="1">
    <location>
        <begin position="184"/>
        <end position="334"/>
    </location>
</feature>
<dbReference type="InterPro" id="IPR001296">
    <property type="entry name" value="Glyco_trans_1"/>
</dbReference>
<dbReference type="Pfam" id="PF00534">
    <property type="entry name" value="Glycos_transf_1"/>
    <property type="match status" value="1"/>
</dbReference>
<reference evidence="3" key="1">
    <citation type="submission" date="2019-03" db="EMBL/GenBank/DDBJ databases">
        <title>Genetic characterization of the O-antigen and development of a molecular serotyping scheme for Enterobacter cloacae.</title>
        <authorList>
            <person name="Li Y."/>
            <person name="Huang J."/>
            <person name="Wang X."/>
            <person name="Xu C."/>
            <person name="Han T."/>
            <person name="Guo X."/>
        </authorList>
    </citation>
    <scope>NUCLEOTIDE SEQUENCE</scope>
    <source>
        <strain evidence="3">NCTC 11593</strain>
    </source>
</reference>
<dbReference type="GO" id="GO:1901135">
    <property type="term" value="P:carbohydrate derivative metabolic process"/>
    <property type="evidence" value="ECO:0007669"/>
    <property type="project" value="UniProtKB-ARBA"/>
</dbReference>
<evidence type="ECO:0000259" key="2">
    <source>
        <dbReference type="Pfam" id="PF13439"/>
    </source>
</evidence>
<dbReference type="PANTHER" id="PTHR12526">
    <property type="entry name" value="GLYCOSYLTRANSFERASE"/>
    <property type="match status" value="1"/>
</dbReference>
<dbReference type="InterPro" id="IPR028098">
    <property type="entry name" value="Glyco_trans_4-like_N"/>
</dbReference>
<dbReference type="EMBL" id="MK595736">
    <property type="protein sequence ID" value="QHR93345.1"/>
    <property type="molecule type" value="Genomic_DNA"/>
</dbReference>
<sequence length="363" mass="41548">MSNTKDVFIMINSLTQGGAERVALRISHGLSKVRHNTRLVSVSNDIFYSKETININVLNQSIRINKLQRVISLYKFFSNKKKCTAICFSLDLSCYLILLRTLKLYNGKVICRFINNPDFEVGNTFIGKVKKKILFHLISKADAIICQSDAMKAKLSSFVENNNMVRIYNPIKINFEFNALTLSDKNHNKDKLIKLLYIGRFTHQKNIFDIIKVGRELENRKVNFLWTLVGDGELYNEFERQVDINGLNHRFHLTGAVDNVKDFYSEADMTTLVSHYEGLPNVLLESIASNVPCISYDCPTGPSEIIIDGENGALVKMYDIDAFTDAIIDIYHKEMKGTNIALTLNKFKYEKIIQEYDNLINSL</sequence>
<organism evidence="3">
    <name type="scientific">Enterobacter cloacae</name>
    <dbReference type="NCBI Taxonomy" id="550"/>
    <lineage>
        <taxon>Bacteria</taxon>
        <taxon>Pseudomonadati</taxon>
        <taxon>Pseudomonadota</taxon>
        <taxon>Gammaproteobacteria</taxon>
        <taxon>Enterobacterales</taxon>
        <taxon>Enterobacteriaceae</taxon>
        <taxon>Enterobacter</taxon>
        <taxon>Enterobacter cloacae complex</taxon>
    </lineage>
</organism>
<dbReference type="SUPFAM" id="SSF53756">
    <property type="entry name" value="UDP-Glycosyltransferase/glycogen phosphorylase"/>
    <property type="match status" value="1"/>
</dbReference>